<keyword evidence="7" id="KW-1278">Translocase</keyword>
<dbReference type="SUPFAM" id="SSF52540">
    <property type="entry name" value="P-loop containing nucleoside triphosphate hydrolases"/>
    <property type="match status" value="1"/>
</dbReference>
<dbReference type="InterPro" id="IPR003439">
    <property type="entry name" value="ABC_transporter-like_ATP-bd"/>
</dbReference>
<keyword evidence="4" id="KW-1003">Cell membrane</keyword>
<evidence type="ECO:0000256" key="4">
    <source>
        <dbReference type="ARBA" id="ARBA00022475"/>
    </source>
</evidence>
<keyword evidence="6 11" id="KW-0067">ATP-binding</keyword>
<dbReference type="AlphaFoldDB" id="A0A0R2MZF7"/>
<proteinExistence type="inferred from homology"/>
<evidence type="ECO:0000313" key="11">
    <source>
        <dbReference type="EMBL" id="KRO16979.1"/>
    </source>
</evidence>
<dbReference type="STRING" id="1293598.IV56_GL000667"/>
<evidence type="ECO:0000259" key="10">
    <source>
        <dbReference type="PROSITE" id="PS50893"/>
    </source>
</evidence>
<dbReference type="NCBIfam" id="TIGR04520">
    <property type="entry name" value="ECF_ATPase_1"/>
    <property type="match status" value="1"/>
</dbReference>
<evidence type="ECO:0000256" key="2">
    <source>
        <dbReference type="ARBA" id="ARBA00005417"/>
    </source>
</evidence>
<evidence type="ECO:0000256" key="7">
    <source>
        <dbReference type="ARBA" id="ARBA00022967"/>
    </source>
</evidence>
<evidence type="ECO:0000256" key="5">
    <source>
        <dbReference type="ARBA" id="ARBA00022741"/>
    </source>
</evidence>
<dbReference type="PANTHER" id="PTHR43553:SF24">
    <property type="entry name" value="ENERGY-COUPLING FACTOR TRANSPORTER ATP-BINDING PROTEIN ECFA1"/>
    <property type="match status" value="1"/>
</dbReference>
<dbReference type="InterPro" id="IPR015856">
    <property type="entry name" value="ABC_transpr_CbiO/EcfA_su"/>
</dbReference>
<dbReference type="PROSITE" id="PS00211">
    <property type="entry name" value="ABC_TRANSPORTER_1"/>
    <property type="match status" value="1"/>
</dbReference>
<dbReference type="FunFam" id="3.40.50.300:FF:000224">
    <property type="entry name" value="Energy-coupling factor transporter ATP-binding protein EcfA"/>
    <property type="match status" value="1"/>
</dbReference>
<dbReference type="InterPro" id="IPR050095">
    <property type="entry name" value="ECF_ABC_transporter_ATP-bd"/>
</dbReference>
<protein>
    <submittedName>
        <fullName evidence="11">Cobalt import ATP-binding protein 2</fullName>
    </submittedName>
</protein>
<keyword evidence="5" id="KW-0547">Nucleotide-binding</keyword>
<dbReference type="PANTHER" id="PTHR43553">
    <property type="entry name" value="HEAVY METAL TRANSPORTER"/>
    <property type="match status" value="1"/>
</dbReference>
<comment type="subcellular location">
    <subcellularLocation>
        <location evidence="1">Cell membrane</location>
        <topology evidence="1">Peripheral membrane protein</topology>
    </subcellularLocation>
</comment>
<accession>A0A0R2MZF7</accession>
<keyword evidence="8" id="KW-0472">Membrane</keyword>
<dbReference type="Gene3D" id="3.40.50.300">
    <property type="entry name" value="P-loop containing nucleotide triphosphate hydrolases"/>
    <property type="match status" value="1"/>
</dbReference>
<dbReference type="InterPro" id="IPR027417">
    <property type="entry name" value="P-loop_NTPase"/>
</dbReference>
<dbReference type="EMBL" id="JQCE01000027">
    <property type="protein sequence ID" value="KRO16979.1"/>
    <property type="molecule type" value="Genomic_DNA"/>
</dbReference>
<gene>
    <name evidence="11" type="ORF">IV56_GL000667</name>
</gene>
<evidence type="ECO:0000256" key="1">
    <source>
        <dbReference type="ARBA" id="ARBA00004202"/>
    </source>
</evidence>
<comment type="caution">
    <text evidence="11">The sequence shown here is derived from an EMBL/GenBank/DDBJ whole genome shotgun (WGS) entry which is preliminary data.</text>
</comment>
<keyword evidence="3" id="KW-0813">Transport</keyword>
<dbReference type="Proteomes" id="UP000050969">
    <property type="component" value="Unassembled WGS sequence"/>
</dbReference>
<dbReference type="GO" id="GO:0005524">
    <property type="term" value="F:ATP binding"/>
    <property type="evidence" value="ECO:0007669"/>
    <property type="project" value="UniProtKB-KW"/>
</dbReference>
<name>A0A0R2MZF7_9LACO</name>
<comment type="subunit">
    <text evidence="9">Forms a stable energy-coupling factor (ECF) transporter complex probably composed of 2 membrane-embedded substrate-binding proteins (S component), 2 ATP-binding proteins (A component) and 2 transmembrane proteins (T component). This complex interacts with a number of substrate-specific components, including FolT and ThiT for 5-formyltetrahydrofolate and thiamine respectively.</text>
</comment>
<sequence>MVSLLRYANGIEGVTFVENAIKISHLNYRYADAEAFALKDVSFEVQKGEWVAIIGHNGSGKSTLAKNINGLLAPESGEVVVAGMTLSEETVWQIRQKVGIVFQNPDNQFVGATVADDVAFGLENHGVPRDEMIQRVDAALERVKMTAFSDREPSRLSGGQKQRVAIAGIIAQRPDIIILDESTSMLDPAGRAEVLATIHQLKDELNLTVLSITHDIDEAAAANRVILLNDGQIKQVGTPAEIFAYGSELIALGLDVPYPEKLKTALAERGVTLPKDYMDDERLVDYLWTLHSTM</sequence>
<evidence type="ECO:0000313" key="12">
    <source>
        <dbReference type="Proteomes" id="UP000050969"/>
    </source>
</evidence>
<dbReference type="InterPro" id="IPR030947">
    <property type="entry name" value="EcfA_1"/>
</dbReference>
<evidence type="ECO:0000256" key="3">
    <source>
        <dbReference type="ARBA" id="ARBA00022448"/>
    </source>
</evidence>
<dbReference type="NCBIfam" id="NF010167">
    <property type="entry name" value="PRK13648.1"/>
    <property type="match status" value="1"/>
</dbReference>
<dbReference type="RefSeq" id="WP_269109442.1">
    <property type="nucleotide sequence ID" value="NZ_JQCE01000027.1"/>
</dbReference>
<evidence type="ECO:0000256" key="6">
    <source>
        <dbReference type="ARBA" id="ARBA00022840"/>
    </source>
</evidence>
<dbReference type="GO" id="GO:0016887">
    <property type="term" value="F:ATP hydrolysis activity"/>
    <property type="evidence" value="ECO:0007669"/>
    <property type="project" value="InterPro"/>
</dbReference>
<dbReference type="InterPro" id="IPR003593">
    <property type="entry name" value="AAA+_ATPase"/>
</dbReference>
<dbReference type="PATRIC" id="fig|1293598.4.peg.710"/>
<dbReference type="NCBIfam" id="NF010156">
    <property type="entry name" value="PRK13635.1"/>
    <property type="match status" value="1"/>
</dbReference>
<dbReference type="SMART" id="SM00382">
    <property type="entry name" value="AAA"/>
    <property type="match status" value="1"/>
</dbReference>
<reference evidence="11 12" key="1">
    <citation type="journal article" date="2015" name="Genome Announc.">
        <title>Expanding the biotechnology potential of lactobacilli through comparative genomics of 213 strains and associated genera.</title>
        <authorList>
            <person name="Sun Z."/>
            <person name="Harris H.M."/>
            <person name="McCann A."/>
            <person name="Guo C."/>
            <person name="Argimon S."/>
            <person name="Zhang W."/>
            <person name="Yang X."/>
            <person name="Jeffery I.B."/>
            <person name="Cooney J.C."/>
            <person name="Kagawa T.F."/>
            <person name="Liu W."/>
            <person name="Song Y."/>
            <person name="Salvetti E."/>
            <person name="Wrobel A."/>
            <person name="Rasinkangas P."/>
            <person name="Parkhill J."/>
            <person name="Rea M.C."/>
            <person name="O'Sullivan O."/>
            <person name="Ritari J."/>
            <person name="Douillard F.P."/>
            <person name="Paul Ross R."/>
            <person name="Yang R."/>
            <person name="Briner A.E."/>
            <person name="Felis G.E."/>
            <person name="de Vos W.M."/>
            <person name="Barrangou R."/>
            <person name="Klaenhammer T.R."/>
            <person name="Caufield P.W."/>
            <person name="Cui Y."/>
            <person name="Zhang H."/>
            <person name="O'Toole P.W."/>
        </authorList>
    </citation>
    <scope>NUCLEOTIDE SEQUENCE [LARGE SCALE GENOMIC DNA]</scope>
    <source>
        <strain evidence="11 12">DSM 24301</strain>
    </source>
</reference>
<organism evidence="11 12">
    <name type="scientific">Lacticaseibacillus saniviri JCM 17471 = DSM 24301</name>
    <dbReference type="NCBI Taxonomy" id="1293598"/>
    <lineage>
        <taxon>Bacteria</taxon>
        <taxon>Bacillati</taxon>
        <taxon>Bacillota</taxon>
        <taxon>Bacilli</taxon>
        <taxon>Lactobacillales</taxon>
        <taxon>Lactobacillaceae</taxon>
        <taxon>Lacticaseibacillus</taxon>
    </lineage>
</organism>
<dbReference type="InterPro" id="IPR017871">
    <property type="entry name" value="ABC_transporter-like_CS"/>
</dbReference>
<dbReference type="CDD" id="cd03225">
    <property type="entry name" value="ABC_cobalt_CbiO_domain1"/>
    <property type="match status" value="1"/>
</dbReference>
<dbReference type="Pfam" id="PF00005">
    <property type="entry name" value="ABC_tran"/>
    <property type="match status" value="1"/>
</dbReference>
<evidence type="ECO:0000256" key="8">
    <source>
        <dbReference type="ARBA" id="ARBA00023136"/>
    </source>
</evidence>
<comment type="similarity">
    <text evidence="2">Belongs to the ABC transporter superfamily.</text>
</comment>
<evidence type="ECO:0000256" key="9">
    <source>
        <dbReference type="ARBA" id="ARBA00062026"/>
    </source>
</evidence>
<dbReference type="PROSITE" id="PS50893">
    <property type="entry name" value="ABC_TRANSPORTER_2"/>
    <property type="match status" value="1"/>
</dbReference>
<dbReference type="GO" id="GO:0042626">
    <property type="term" value="F:ATPase-coupled transmembrane transporter activity"/>
    <property type="evidence" value="ECO:0007669"/>
    <property type="project" value="TreeGrafter"/>
</dbReference>
<feature type="domain" description="ABC transporter" evidence="10">
    <location>
        <begin position="21"/>
        <end position="255"/>
    </location>
</feature>
<dbReference type="GO" id="GO:0043190">
    <property type="term" value="C:ATP-binding cassette (ABC) transporter complex"/>
    <property type="evidence" value="ECO:0007669"/>
    <property type="project" value="TreeGrafter"/>
</dbReference>
<keyword evidence="12" id="KW-1185">Reference proteome</keyword>